<dbReference type="Proteomes" id="UP000254227">
    <property type="component" value="Unassembled WGS sequence"/>
</dbReference>
<name>A0A380TUD7_ACIJO</name>
<gene>
    <name evidence="1" type="ORF">I6G67_11440</name>
    <name evidence="2" type="ORF">NCTC10308_00429</name>
</gene>
<dbReference type="AlphaFoldDB" id="A0A380TUD7"/>
<reference evidence="1 4" key="2">
    <citation type="submission" date="2020-12" db="EMBL/GenBank/DDBJ databases">
        <title>FDA dAtabase for Regulatory Grade micrObial Sequences (FDA-ARGOS): Supporting development and validation of Infectious Disease Dx tests.</title>
        <authorList>
            <person name="Sproer C."/>
            <person name="Gronow S."/>
            <person name="Severitt S."/>
            <person name="Schroder I."/>
            <person name="Tallon L."/>
            <person name="Sadzewicz L."/>
            <person name="Zhao X."/>
            <person name="Boylan J."/>
            <person name="Ott S."/>
            <person name="Bowen H."/>
            <person name="Vavikolanu K."/>
            <person name="Mehta A."/>
            <person name="Aluvathingal J."/>
            <person name="Nadendla S."/>
            <person name="Lowell S."/>
            <person name="Myers T."/>
            <person name="Yan Y."/>
            <person name="Sichtig H."/>
        </authorList>
    </citation>
    <scope>NUCLEOTIDE SEQUENCE [LARGE SCALE GENOMIC DNA]</scope>
    <source>
        <strain evidence="1 4">FDAARGOS_910</strain>
    </source>
</reference>
<dbReference type="EMBL" id="CP065666">
    <property type="protein sequence ID" value="QPS02850.1"/>
    <property type="molecule type" value="Genomic_DNA"/>
</dbReference>
<evidence type="ECO:0000313" key="2">
    <source>
        <dbReference type="EMBL" id="SUT91265.1"/>
    </source>
</evidence>
<dbReference type="EMBL" id="UFRV01000006">
    <property type="protein sequence ID" value="SUT91265.1"/>
    <property type="molecule type" value="Genomic_DNA"/>
</dbReference>
<evidence type="ECO:0000313" key="3">
    <source>
        <dbReference type="Proteomes" id="UP000254227"/>
    </source>
</evidence>
<sequence>MNNETNQNNDLDAYRAGQLSQQYANANLPFVVVPGEGKVHTFPETLDRPLQLQQTVSLHTAKDFIGYVNRFADKNSVIFVNVLGGKIQAVLDYHEATPVDEYGSNAKQRLCSHKAIFNVEQTPEFKKIRDKSGESMSQSDFALFLEDVMPYINQPAAAELYEIVSTLSAKTSVDFKSGVRTDNGQVSITYNENIDASAGREGKLNIPEQIVFGIQVHRGGSHYALPARFRYRIKDGNLRMWYDLDQLEKAIEKSMEDTVTYIREGKVIDNGDGTETAQLGVHSHVTILEGSVS</sequence>
<dbReference type="InterPro" id="IPR019276">
    <property type="entry name" value="DUF2303"/>
</dbReference>
<evidence type="ECO:0000313" key="1">
    <source>
        <dbReference type="EMBL" id="QPS02850.1"/>
    </source>
</evidence>
<protein>
    <submittedName>
        <fullName evidence="1">DUF2303 family protein</fullName>
    </submittedName>
    <submittedName>
        <fullName evidence="2">Uncharacterized conserved protein</fullName>
    </submittedName>
</protein>
<proteinExistence type="predicted"/>
<dbReference type="RefSeq" id="WP_004694167.1">
    <property type="nucleotide sequence ID" value="NZ_BBTB01000075.1"/>
</dbReference>
<dbReference type="Proteomes" id="UP000595107">
    <property type="component" value="Chromosome"/>
</dbReference>
<dbReference type="Pfam" id="PF10065">
    <property type="entry name" value="DUF2303"/>
    <property type="match status" value="1"/>
</dbReference>
<reference evidence="2 3" key="1">
    <citation type="submission" date="2018-06" db="EMBL/GenBank/DDBJ databases">
        <authorList>
            <consortium name="Pathogen Informatics"/>
            <person name="Doyle S."/>
        </authorList>
    </citation>
    <scope>NUCLEOTIDE SEQUENCE [LARGE SCALE GENOMIC DNA]</scope>
    <source>
        <strain evidence="2 3">NCTC10308</strain>
    </source>
</reference>
<evidence type="ECO:0000313" key="4">
    <source>
        <dbReference type="Proteomes" id="UP000595107"/>
    </source>
</evidence>
<organism evidence="2 3">
    <name type="scientific">Acinetobacter johnsonii</name>
    <dbReference type="NCBI Taxonomy" id="40214"/>
    <lineage>
        <taxon>Bacteria</taxon>
        <taxon>Pseudomonadati</taxon>
        <taxon>Pseudomonadota</taxon>
        <taxon>Gammaproteobacteria</taxon>
        <taxon>Moraxellales</taxon>
        <taxon>Moraxellaceae</taxon>
        <taxon>Acinetobacter</taxon>
    </lineage>
</organism>
<accession>A0A380TUD7</accession>